<dbReference type="SUPFAM" id="SSF55781">
    <property type="entry name" value="GAF domain-like"/>
    <property type="match status" value="1"/>
</dbReference>
<dbReference type="InterPro" id="IPR003018">
    <property type="entry name" value="GAF"/>
</dbReference>
<dbReference type="Gene3D" id="3.30.450.40">
    <property type="match status" value="1"/>
</dbReference>
<dbReference type="KEGG" id="gaw:V144x_54540"/>
<dbReference type="Proteomes" id="UP000318704">
    <property type="component" value="Chromosome"/>
</dbReference>
<dbReference type="InterPro" id="IPR029016">
    <property type="entry name" value="GAF-like_dom_sf"/>
</dbReference>
<name>A0A517W3X6_9PLAN</name>
<evidence type="ECO:0000259" key="1">
    <source>
        <dbReference type="SMART" id="SM00065"/>
    </source>
</evidence>
<accession>A0A517W3X6</accession>
<gene>
    <name evidence="2" type="ORF">V144x_54540</name>
</gene>
<organism evidence="2 3">
    <name type="scientific">Gimesia aquarii</name>
    <dbReference type="NCBI Taxonomy" id="2527964"/>
    <lineage>
        <taxon>Bacteria</taxon>
        <taxon>Pseudomonadati</taxon>
        <taxon>Planctomycetota</taxon>
        <taxon>Planctomycetia</taxon>
        <taxon>Planctomycetales</taxon>
        <taxon>Planctomycetaceae</taxon>
        <taxon>Gimesia</taxon>
    </lineage>
</organism>
<evidence type="ECO:0000313" key="2">
    <source>
        <dbReference type="EMBL" id="QDT99940.1"/>
    </source>
</evidence>
<dbReference type="Pfam" id="PF13185">
    <property type="entry name" value="GAF_2"/>
    <property type="match status" value="1"/>
</dbReference>
<dbReference type="EMBL" id="CP037920">
    <property type="protein sequence ID" value="QDT99940.1"/>
    <property type="molecule type" value="Genomic_DNA"/>
</dbReference>
<protein>
    <recommendedName>
        <fullName evidence="1">GAF domain-containing protein</fullName>
    </recommendedName>
</protein>
<sequence>MTVIESPCKLEEPSNDMLANLFSGLTEQVLQGETLDAVLNSIYESFQSVLPFNRIGCALLDETGELVISRWCRSDNNVMLGKNFSAPLKGSSLQFVLEQKRPRILNNLQEYLQKHPHSESTRLIVNEGIRSSFTFPLTVEGHSVGFLFFSSIEINAYSEAHLALFNEIAGLLSLAILTASQRDRFARSNSEYIDLLNRLVSSVCPRSEHVIRLVSDLAQVLNPEYVNQYEAAAILIEARDIISTNDDQERREISDIINKISDLETVSRIINLYDKQSDLVPLIKDIIRNEPLALAANLIRIVRQYKVLENAHSSNHLPFEHLRREPEIFASFIVDELERAIVESVSKTTRRVMIKELTDGMIFKEHVVASDGAILVSSNHIVDKHTRRRLKNYGNYGIRVMEPLVVSCEPDKSKKSNTRGAKIDHQRLCTTAR</sequence>
<feature type="domain" description="GAF" evidence="1">
    <location>
        <begin position="34"/>
        <end position="186"/>
    </location>
</feature>
<reference evidence="2 3" key="1">
    <citation type="submission" date="2019-03" db="EMBL/GenBank/DDBJ databases">
        <title>Deep-cultivation of Planctomycetes and their phenomic and genomic characterization uncovers novel biology.</title>
        <authorList>
            <person name="Wiegand S."/>
            <person name="Jogler M."/>
            <person name="Boedeker C."/>
            <person name="Pinto D."/>
            <person name="Vollmers J."/>
            <person name="Rivas-Marin E."/>
            <person name="Kohn T."/>
            <person name="Peeters S.H."/>
            <person name="Heuer A."/>
            <person name="Rast P."/>
            <person name="Oberbeckmann S."/>
            <person name="Bunk B."/>
            <person name="Jeske O."/>
            <person name="Meyerdierks A."/>
            <person name="Storesund J.E."/>
            <person name="Kallscheuer N."/>
            <person name="Luecker S."/>
            <person name="Lage O.M."/>
            <person name="Pohl T."/>
            <person name="Merkel B.J."/>
            <person name="Hornburger P."/>
            <person name="Mueller R.-W."/>
            <person name="Bruemmer F."/>
            <person name="Labrenz M."/>
            <person name="Spormann A.M."/>
            <person name="Op den Camp H."/>
            <person name="Overmann J."/>
            <person name="Amann R."/>
            <person name="Jetten M.S.M."/>
            <person name="Mascher T."/>
            <person name="Medema M.H."/>
            <person name="Devos D.P."/>
            <person name="Kaster A.-K."/>
            <person name="Ovreas L."/>
            <person name="Rohde M."/>
            <person name="Galperin M.Y."/>
            <person name="Jogler C."/>
        </authorList>
    </citation>
    <scope>NUCLEOTIDE SEQUENCE [LARGE SCALE GENOMIC DNA]</scope>
    <source>
        <strain evidence="2 3">V144</strain>
    </source>
</reference>
<proteinExistence type="predicted"/>
<evidence type="ECO:0000313" key="3">
    <source>
        <dbReference type="Proteomes" id="UP000318704"/>
    </source>
</evidence>
<dbReference type="SMART" id="SM00065">
    <property type="entry name" value="GAF"/>
    <property type="match status" value="1"/>
</dbReference>
<dbReference type="AlphaFoldDB" id="A0A517W3X6"/>